<feature type="non-terminal residue" evidence="1">
    <location>
        <position position="1"/>
    </location>
</feature>
<name>J9FWZ2_9ZZZZ</name>
<dbReference type="EMBL" id="AMCI01007885">
    <property type="protein sequence ID" value="EJW91889.1"/>
    <property type="molecule type" value="Genomic_DNA"/>
</dbReference>
<accession>J9FWZ2</accession>
<organism evidence="1">
    <name type="scientific">gut metagenome</name>
    <dbReference type="NCBI Taxonomy" id="749906"/>
    <lineage>
        <taxon>unclassified sequences</taxon>
        <taxon>metagenomes</taxon>
        <taxon>organismal metagenomes</taxon>
    </lineage>
</organism>
<dbReference type="AlphaFoldDB" id="J9FWZ2"/>
<sequence>ICGTMATRNKERHVSEWLREADKGLAD</sequence>
<proteinExistence type="predicted"/>
<gene>
    <name evidence="1" type="ORF">EVA_20011</name>
</gene>
<reference evidence="1" key="1">
    <citation type="journal article" date="2012" name="PLoS ONE">
        <title>Gene sets for utilization of primary and secondary nutrition supplies in the distal gut of endangered iberian lynx.</title>
        <authorList>
            <person name="Alcaide M."/>
            <person name="Messina E."/>
            <person name="Richter M."/>
            <person name="Bargiela R."/>
            <person name="Peplies J."/>
            <person name="Huws S.A."/>
            <person name="Newbold C.J."/>
            <person name="Golyshin P.N."/>
            <person name="Simon M.A."/>
            <person name="Lopez G."/>
            <person name="Yakimov M.M."/>
            <person name="Ferrer M."/>
        </authorList>
    </citation>
    <scope>NUCLEOTIDE SEQUENCE</scope>
</reference>
<evidence type="ECO:0000313" key="1">
    <source>
        <dbReference type="EMBL" id="EJW91889.1"/>
    </source>
</evidence>
<comment type="caution">
    <text evidence="1">The sequence shown here is derived from an EMBL/GenBank/DDBJ whole genome shotgun (WGS) entry which is preliminary data.</text>
</comment>
<protein>
    <submittedName>
        <fullName evidence="1">Uncharacterized protein</fullName>
    </submittedName>
</protein>